<dbReference type="InterPro" id="IPR007137">
    <property type="entry name" value="DUF348"/>
</dbReference>
<dbReference type="Gene3D" id="2.40.40.10">
    <property type="entry name" value="RlpA-like domain"/>
    <property type="match status" value="1"/>
</dbReference>
<dbReference type="RefSeq" id="WP_091587530.1">
    <property type="nucleotide sequence ID" value="NZ_FNDU01000016.1"/>
</dbReference>
<sequence>MNSKLNSFFSRLTTGKRLALVLVAILLMITAAVYQTTKATVTIVKDAKENITVTTHAKTVGELLNEQGFKMKDEDDITPSLQDPIAGNMTVEWAQAKQISVSNNGEEKDVWTTAATVEELVDEQGITLDKNDYLSKHIDTPIEEGMQVTYESAFPVNVKYDGEKEEIMTTSTTVADLLEDAGVEVSDEDRIEPGEDKEITGKTDIEVVRVEKVTDVVEEEIDYATVTRRDDSLPKGEEEVVEDGKKGIIEKRYEVVLEDGEEVSRELIEEKQIEESEDKVVAVGAREPAVTASRGGSGNNPSSNGRTISMQATAYTANCSGCTGVTATGVNLNNSPNKKVVAVDPSVIPLGSRVYVEGYGEAVAADTGGAIKGNKIDLHVPSKAEAGRFGRQTVEVTILD</sequence>
<dbReference type="Proteomes" id="UP000199017">
    <property type="component" value="Unassembled WGS sequence"/>
</dbReference>
<dbReference type="OrthoDB" id="9798935at2"/>
<dbReference type="EMBL" id="FNDU01000016">
    <property type="protein sequence ID" value="SDI96610.1"/>
    <property type="molecule type" value="Genomic_DNA"/>
</dbReference>
<dbReference type="AlphaFoldDB" id="A0A1G8PXP6"/>
<dbReference type="SMART" id="SM01208">
    <property type="entry name" value="G5"/>
    <property type="match status" value="1"/>
</dbReference>
<protein>
    <submittedName>
        <fullName evidence="4">Uncharacterized conserved protein YabE, contains G5 and tandem DUF348 domains</fullName>
    </submittedName>
</protein>
<dbReference type="PANTHER" id="PTHR39160">
    <property type="entry name" value="CELL WALL-BINDING PROTEIN YOCH"/>
    <property type="match status" value="1"/>
</dbReference>
<evidence type="ECO:0000259" key="3">
    <source>
        <dbReference type="PROSITE" id="PS51109"/>
    </source>
</evidence>
<dbReference type="CDD" id="cd22786">
    <property type="entry name" value="DPBB_YuiC-like"/>
    <property type="match status" value="1"/>
</dbReference>
<dbReference type="PANTHER" id="PTHR39160:SF4">
    <property type="entry name" value="RESUSCITATION-PROMOTING FACTOR RPFB"/>
    <property type="match status" value="1"/>
</dbReference>
<dbReference type="Pfam" id="PF03990">
    <property type="entry name" value="DUF348"/>
    <property type="match status" value="3"/>
</dbReference>
<keyword evidence="1" id="KW-0732">Signal</keyword>
<dbReference type="GO" id="GO:0019867">
    <property type="term" value="C:outer membrane"/>
    <property type="evidence" value="ECO:0007669"/>
    <property type="project" value="InterPro"/>
</dbReference>
<dbReference type="InterPro" id="IPR051933">
    <property type="entry name" value="Resuscitation_pf_RpfB"/>
</dbReference>
<dbReference type="PROSITE" id="PS51109">
    <property type="entry name" value="G5"/>
    <property type="match status" value="1"/>
</dbReference>
<dbReference type="SUPFAM" id="SSF50685">
    <property type="entry name" value="Barwin-like endoglucanases"/>
    <property type="match status" value="1"/>
</dbReference>
<evidence type="ECO:0000313" key="4">
    <source>
        <dbReference type="EMBL" id="SDI96610.1"/>
    </source>
</evidence>
<dbReference type="GO" id="GO:0009254">
    <property type="term" value="P:peptidoglycan turnover"/>
    <property type="evidence" value="ECO:0007669"/>
    <property type="project" value="InterPro"/>
</dbReference>
<organism evidence="4 5">
    <name type="scientific">Alteribacillus bidgolensis</name>
    <dbReference type="NCBI Taxonomy" id="930129"/>
    <lineage>
        <taxon>Bacteria</taxon>
        <taxon>Bacillati</taxon>
        <taxon>Bacillota</taxon>
        <taxon>Bacilli</taxon>
        <taxon>Bacillales</taxon>
        <taxon>Bacillaceae</taxon>
        <taxon>Alteribacillus</taxon>
    </lineage>
</organism>
<dbReference type="GO" id="GO:0004553">
    <property type="term" value="F:hydrolase activity, hydrolyzing O-glycosyl compounds"/>
    <property type="evidence" value="ECO:0007669"/>
    <property type="project" value="InterPro"/>
</dbReference>
<dbReference type="InterPro" id="IPR010611">
    <property type="entry name" value="3D_dom"/>
</dbReference>
<evidence type="ECO:0000256" key="1">
    <source>
        <dbReference type="ARBA" id="ARBA00022729"/>
    </source>
</evidence>
<evidence type="ECO:0000313" key="5">
    <source>
        <dbReference type="Proteomes" id="UP000199017"/>
    </source>
</evidence>
<dbReference type="InterPro" id="IPR011098">
    <property type="entry name" value="G5_dom"/>
</dbReference>
<dbReference type="InterPro" id="IPR036908">
    <property type="entry name" value="RlpA-like_sf"/>
</dbReference>
<proteinExistence type="predicted"/>
<dbReference type="Gene3D" id="2.20.230.10">
    <property type="entry name" value="Resuscitation-promoting factor rpfb"/>
    <property type="match status" value="1"/>
</dbReference>
<name>A0A1G8PXP6_9BACI</name>
<gene>
    <name evidence="4" type="ORF">SAMN05216352_11646</name>
</gene>
<evidence type="ECO:0000256" key="2">
    <source>
        <dbReference type="SAM" id="MobiDB-lite"/>
    </source>
</evidence>
<dbReference type="Pfam" id="PF07501">
    <property type="entry name" value="G5"/>
    <property type="match status" value="1"/>
</dbReference>
<keyword evidence="5" id="KW-1185">Reference proteome</keyword>
<feature type="region of interest" description="Disordered" evidence="2">
    <location>
        <begin position="287"/>
        <end position="307"/>
    </location>
</feature>
<accession>A0A1G8PXP6</accession>
<dbReference type="STRING" id="930129.SAMN05216352_11646"/>
<reference evidence="4 5" key="1">
    <citation type="submission" date="2016-10" db="EMBL/GenBank/DDBJ databases">
        <authorList>
            <person name="de Groot N.N."/>
        </authorList>
    </citation>
    <scope>NUCLEOTIDE SEQUENCE [LARGE SCALE GENOMIC DNA]</scope>
    <source>
        <strain evidence="5">P4B,CCM 7963,CECT 7998,DSM 25260,IBRC-M 10614,KCTC 13821</strain>
    </source>
</reference>
<dbReference type="Pfam" id="PF06725">
    <property type="entry name" value="3D"/>
    <property type="match status" value="1"/>
</dbReference>
<feature type="domain" description="G5" evidence="3">
    <location>
        <begin position="207"/>
        <end position="287"/>
    </location>
</feature>